<dbReference type="PANTHER" id="PTHR31490">
    <property type="entry name" value="GLYCOSYL HYDROLASE"/>
    <property type="match status" value="1"/>
</dbReference>
<dbReference type="KEGG" id="ccl:Clocl_2435"/>
<dbReference type="PRINTS" id="PR00134">
    <property type="entry name" value="GLHYDRLASE10"/>
</dbReference>
<dbReference type="Pfam" id="PF00331">
    <property type="entry name" value="Glyco_hydro_10"/>
    <property type="match status" value="1"/>
</dbReference>
<dbReference type="EMBL" id="CP003065">
    <property type="protein sequence ID" value="AEV69010.1"/>
    <property type="molecule type" value="Genomic_DNA"/>
</dbReference>
<evidence type="ECO:0000313" key="9">
    <source>
        <dbReference type="EMBL" id="AEV69010.1"/>
    </source>
</evidence>
<dbReference type="EC" id="3.2.1.8" evidence="7"/>
<dbReference type="eggNOG" id="COG3693">
    <property type="taxonomic scope" value="Bacteria"/>
</dbReference>
<keyword evidence="2 7" id="KW-0378">Hydrolase</keyword>
<name>G8LZ66_ACECE</name>
<evidence type="ECO:0000256" key="3">
    <source>
        <dbReference type="ARBA" id="ARBA00023277"/>
    </source>
</evidence>
<evidence type="ECO:0000259" key="8">
    <source>
        <dbReference type="PROSITE" id="PS51760"/>
    </source>
</evidence>
<protein>
    <recommendedName>
        <fullName evidence="7">Beta-xylanase</fullName>
        <ecNumber evidence="7">3.2.1.8</ecNumber>
    </recommendedName>
</protein>
<dbReference type="HOGENOM" id="CLU_234022_0_0_9"/>
<dbReference type="Gene3D" id="3.40.50.1820">
    <property type="entry name" value="alpha/beta hydrolase"/>
    <property type="match status" value="1"/>
</dbReference>
<organism evidence="9 10">
    <name type="scientific">Acetivibrio clariflavus (strain DSM 19732 / NBRC 101661 / EBR45)</name>
    <name type="common">Clostridium clariflavum</name>
    <dbReference type="NCBI Taxonomy" id="720554"/>
    <lineage>
        <taxon>Bacteria</taxon>
        <taxon>Bacillati</taxon>
        <taxon>Bacillota</taxon>
        <taxon>Clostridia</taxon>
        <taxon>Eubacteriales</taxon>
        <taxon>Oscillospiraceae</taxon>
        <taxon>Acetivibrio</taxon>
    </lineage>
</organism>
<dbReference type="SMART" id="SM00635">
    <property type="entry name" value="BID_2"/>
    <property type="match status" value="2"/>
</dbReference>
<dbReference type="SUPFAM" id="SSF51445">
    <property type="entry name" value="(Trans)glycosidases"/>
    <property type="match status" value="1"/>
</dbReference>
<dbReference type="Pfam" id="PF02368">
    <property type="entry name" value="Big_2"/>
    <property type="match status" value="2"/>
</dbReference>
<dbReference type="SUPFAM" id="SSF49344">
    <property type="entry name" value="CBD9-like"/>
    <property type="match status" value="3"/>
</dbReference>
<comment type="similarity">
    <text evidence="1 7">Belongs to the glycosyl hydrolase 10 (cellulase F) family.</text>
</comment>
<dbReference type="STRING" id="720554.Clocl_2435"/>
<dbReference type="InterPro" id="IPR044846">
    <property type="entry name" value="GH10"/>
</dbReference>
<dbReference type="Gene3D" id="3.20.20.80">
    <property type="entry name" value="Glycosidases"/>
    <property type="match status" value="1"/>
</dbReference>
<evidence type="ECO:0000256" key="5">
    <source>
        <dbReference type="ARBA" id="ARBA00023326"/>
    </source>
</evidence>
<evidence type="ECO:0000256" key="1">
    <source>
        <dbReference type="ARBA" id="ARBA00007495"/>
    </source>
</evidence>
<dbReference type="PANTHER" id="PTHR31490:SF90">
    <property type="entry name" value="ENDO-1,4-BETA-XYLANASE A"/>
    <property type="match status" value="1"/>
</dbReference>
<sequence precursor="true">MKKSRIFRQVIAMLVVGFMVVSSLGGSGIQAASAAKASEDPVFKETSFRTILVGGTYDFDIVNKPPKSTCLWESSNKKVATVNNEGVVKAREAGSTTITCKIISGKSVKTLEAKVVVQKPSKKPADKVTINNKIQSMVVGETYDLNYTFTPKDASDSVNWTSSDTTVAKVDEKGVVTALKSGKVTIKATTVNKSRTDKVEIKISTEVEVSSQKELENALKSSKSSTILINSKKDVKLTIPKGDYSEKELVVDAPKASIHNYGVFKKVTIRALKDHNWHEFAKGNKITVYDSAKITVEKNADCEIIVDKSKDKLPKPKIKLDLTLNGNAKIDVLSPCDINLNGTTKDLPNLNVNSPDVKVNTKIALHMNASHKAVLKLETEAASKSKISVKDMKSIPKVEGRFKVYVEVDGKIYIVGKDSIATPTVKPTAVPTPTATSTISPVDTEVDDKGFTAEGRIVAYYGTPKIDGEIDDVWNKAIEIQPPNINNPAVQATATFKVLWDDYALYFLAQVKDPNMSVAAWNAWEQDSVEVFLDENNDKTTSYGPDDLHFRVNYNNVQSIDNGDGDRFYTATKIGDNEYLVEGRIELLNTAKNNTIYGIELQVNDCIGTSRAGTITVFDKTDGAWNNTSLFGEIVLTGKRDGDVPGLNPYKLIKLIDSAEKMDIEALAFKAQLKKAKDVIAKNSSTQKDIDKAYEDLNSVITFANAVSKAAKMDLSLYQTEGANAVRKAVEEAEKLLAKEVIPPDKIEKAINALDKAFAELKIKGLDANGNMIAKYGSPVIDGEIDEVWDKADFVPATPSGTGSTDTTAKFKVLWDDRAIYVLADVTDNALDVSSGTVYNRDCVEIFLDEGNNAVENIFDLDDRHYRISCENSLSSDRGSLDLLYTATSKKKDAEGNVTGYIVEARLALQNPAKSNNIYGFELQVNDAKGGNRTGTLNVFDKTSTTYLSPTKFGKLVLSEKSADDVMGFNKYDLLKMVSIANDIELVRYTDETAAKVKELVAQADATIATGDQEKVDALCASIYQAIKELVHKDIKDLDPEIAKIKEFRRIPAEYLTGADYDDSAKGTVVREYYDTYEYSDDGTRGEAVKKDLLVYLPAGYNPEDKDTKYNVLYLIHGTSENQNTVFGDPSVTTVMKKVLDMMIANGELDPMIVVTPGYRGMESGRLQYEMINEILPFIETKYNTYSASGSQEDLKAARNHRAVGGFSQGAGCTFTLMRNRFDYFKYYIPLCGGPGNADFTNVVKGYSLTDYYVFAATGTDDIAYGGMVNAIPALANQKDSEGNPIFIYNADLSKGNLYFLLLEGGTHTWQCVNQYLYNILPDLFFAEKEIESPDIVTDDNGFTADGRIVAKYGTPKIDGVIDEVWNKAIEIQPPHINGAAVEARATFKLLWDDNALYFLAQVKDPNMSVAPFNAWEQDSVEIFLDENNNKSVSYGYDDVHYRVNYNNVRSYDVGDASRFYTATKVGENEYIVEGRIELLKAAKNDTVYGIELQVNDCIGSGRAGTITIFDTTDSAWNNTSLFGEVILTGKREGDVPGINPYKLMSLVESAQKVDVSAFSKGVAAFTARLENAKEAIDNATTQAQIDTAYNELNDIIKFMSVVKRYANLDLSSLPNGKEVNKAAAKAEDIIAKADATSDEIEQAIEALDAAIAALGSYSLKEVYGDKFYIGAAVHLNGLNDERYTKNLLTHYNSITAENDMKPEALLDKAASQAAGEVVCNFEKMDQYCDFAVANGLKLRGHTLVWHSQTPAWFFKEGFDDNGAYVDPATMDKRLEQFINQVFGHIKEKYPDLFYAYDVCNEVVSSYTMPYNNWKTVYGDYSYVTKAFEYARKASEGTGIKLYYNDYNEYDEGKAEQIIELLAEAKAAGNIDGIGMQSHVNIEYPPMDQYRETIEKFVAAGYDVQITELDIATAIDGNGPPPDSAMAAKQAQIYKELFQIYIDYKDYISSVTLWGINDQHSWRGSQDPLIFDREYKEKDSFWNIISVGLEGNEQ</sequence>
<keyword evidence="10" id="KW-1185">Reference proteome</keyword>
<dbReference type="Proteomes" id="UP000005435">
    <property type="component" value="Chromosome"/>
</dbReference>
<keyword evidence="9" id="KW-0858">Xylan degradation</keyword>
<feature type="domain" description="GH10" evidence="8">
    <location>
        <begin position="1654"/>
        <end position="1987"/>
    </location>
</feature>
<dbReference type="SUPFAM" id="SSF49373">
    <property type="entry name" value="Invasin/intimin cell-adhesion fragments"/>
    <property type="match status" value="2"/>
</dbReference>
<dbReference type="InterPro" id="IPR003343">
    <property type="entry name" value="Big_2"/>
</dbReference>
<dbReference type="GO" id="GO:0031176">
    <property type="term" value="F:endo-1,4-beta-xylanase activity"/>
    <property type="evidence" value="ECO:0007669"/>
    <property type="project" value="UniProtKB-EC"/>
</dbReference>
<gene>
    <name evidence="9" type="ordered locus">Clocl_2435</name>
</gene>
<proteinExistence type="inferred from homology"/>
<feature type="active site" description="Nucleophile" evidence="6">
    <location>
        <position position="1908"/>
    </location>
</feature>
<keyword evidence="4 7" id="KW-0326">Glycosidase</keyword>
<dbReference type="InterPro" id="IPR010502">
    <property type="entry name" value="Carb-bd_dom_fam9"/>
</dbReference>
<dbReference type="SMART" id="SM00633">
    <property type="entry name" value="Glyco_10"/>
    <property type="match status" value="1"/>
</dbReference>
<comment type="catalytic activity">
    <reaction evidence="7">
        <text>Endohydrolysis of (1-&gt;4)-beta-D-xylosidic linkages in xylans.</text>
        <dbReference type="EC" id="3.2.1.8"/>
    </reaction>
</comment>
<dbReference type="InterPro" id="IPR017853">
    <property type="entry name" value="GH"/>
</dbReference>
<dbReference type="InterPro" id="IPR001000">
    <property type="entry name" value="GH10_dom"/>
</dbReference>
<evidence type="ECO:0000256" key="2">
    <source>
        <dbReference type="ARBA" id="ARBA00022801"/>
    </source>
</evidence>
<dbReference type="Gene3D" id="2.60.40.1080">
    <property type="match status" value="2"/>
</dbReference>
<dbReference type="SUPFAM" id="SSF53474">
    <property type="entry name" value="alpha/beta-Hydrolases"/>
    <property type="match status" value="1"/>
</dbReference>
<dbReference type="PROSITE" id="PS51760">
    <property type="entry name" value="GH10_2"/>
    <property type="match status" value="1"/>
</dbReference>
<dbReference type="GO" id="GO:0045493">
    <property type="term" value="P:xylan catabolic process"/>
    <property type="evidence" value="ECO:0007669"/>
    <property type="project" value="UniProtKB-KW"/>
</dbReference>
<dbReference type="InterPro" id="IPR008964">
    <property type="entry name" value="Invasin/intimin_cell_adhesion"/>
</dbReference>
<dbReference type="GO" id="GO:0030246">
    <property type="term" value="F:carbohydrate binding"/>
    <property type="evidence" value="ECO:0007669"/>
    <property type="project" value="InterPro"/>
</dbReference>
<dbReference type="PROSITE" id="PS00591">
    <property type="entry name" value="GH10_1"/>
    <property type="match status" value="1"/>
</dbReference>
<dbReference type="RefSeq" id="WP_014255578.1">
    <property type="nucleotide sequence ID" value="NC_016627.1"/>
</dbReference>
<dbReference type="InterPro" id="IPR029058">
    <property type="entry name" value="AB_hydrolase_fold"/>
</dbReference>
<evidence type="ECO:0000313" key="10">
    <source>
        <dbReference type="Proteomes" id="UP000005435"/>
    </source>
</evidence>
<dbReference type="Pfam" id="PF06452">
    <property type="entry name" value="CBM9_1"/>
    <property type="match status" value="3"/>
</dbReference>
<reference evidence="9 10" key="2">
    <citation type="journal article" date="2012" name="Stand. Genomic Sci.">
        <title>Complete Genome Sequence of Clostridium clariflavum DSM 19732.</title>
        <authorList>
            <person name="Izquierdo J.A."/>
            <person name="Goodwin L."/>
            <person name="Davenport K.W."/>
            <person name="Teshima H."/>
            <person name="Bruce D."/>
            <person name="Detter C."/>
            <person name="Tapia R."/>
            <person name="Han S."/>
            <person name="Land M."/>
            <person name="Hauser L."/>
            <person name="Jeffries C.D."/>
            <person name="Han J."/>
            <person name="Pitluck S."/>
            <person name="Nolan M."/>
            <person name="Chen A."/>
            <person name="Huntemann M."/>
            <person name="Mavromatis K."/>
            <person name="Mikhailova N."/>
            <person name="Liolios K."/>
            <person name="Woyke T."/>
            <person name="Lynd L.R."/>
        </authorList>
    </citation>
    <scope>NUCLEOTIDE SEQUENCE [LARGE SCALE GENOMIC DNA]</scope>
    <source>
        <strain evidence="10">DSM 19732 / NBRC 101661 / EBR45</strain>
    </source>
</reference>
<dbReference type="OrthoDB" id="9777383at2"/>
<accession>G8LZ66</accession>
<dbReference type="eggNOG" id="COG2382">
    <property type="taxonomic scope" value="Bacteria"/>
</dbReference>
<reference evidence="10" key="1">
    <citation type="submission" date="2011-12" db="EMBL/GenBank/DDBJ databases">
        <title>Complete sequence of Clostridium clariflavum DSM 19732.</title>
        <authorList>
            <consortium name="US DOE Joint Genome Institute"/>
            <person name="Lucas S."/>
            <person name="Han J."/>
            <person name="Lapidus A."/>
            <person name="Cheng J.-F."/>
            <person name="Goodwin L."/>
            <person name="Pitluck S."/>
            <person name="Peters L."/>
            <person name="Teshima H."/>
            <person name="Detter J.C."/>
            <person name="Han C."/>
            <person name="Tapia R."/>
            <person name="Land M."/>
            <person name="Hauser L."/>
            <person name="Kyrpides N."/>
            <person name="Ivanova N."/>
            <person name="Pagani I."/>
            <person name="Kitzmiller T."/>
            <person name="Lynd L."/>
            <person name="Izquierdo J."/>
            <person name="Woyke T."/>
        </authorList>
    </citation>
    <scope>NUCLEOTIDE SEQUENCE [LARGE SCALE GENOMIC DNA]</scope>
    <source>
        <strain evidence="10">DSM 19732 / NBRC 101661 / EBR45</strain>
    </source>
</reference>
<dbReference type="InterPro" id="IPR031158">
    <property type="entry name" value="GH10_AS"/>
</dbReference>
<keyword evidence="3 7" id="KW-0119">Carbohydrate metabolism</keyword>
<evidence type="ECO:0000256" key="6">
    <source>
        <dbReference type="PROSITE-ProRule" id="PRU10061"/>
    </source>
</evidence>
<keyword evidence="5 7" id="KW-0624">Polysaccharide degradation</keyword>
<dbReference type="Gene3D" id="2.60.40.1190">
    <property type="match status" value="3"/>
</dbReference>
<evidence type="ECO:0000256" key="4">
    <source>
        <dbReference type="ARBA" id="ARBA00023295"/>
    </source>
</evidence>
<dbReference type="eggNOG" id="COG5492">
    <property type="taxonomic scope" value="Bacteria"/>
</dbReference>
<evidence type="ECO:0000256" key="7">
    <source>
        <dbReference type="RuleBase" id="RU361174"/>
    </source>
</evidence>